<evidence type="ECO:0000256" key="10">
    <source>
        <dbReference type="ARBA" id="ARBA00023004"/>
    </source>
</evidence>
<reference evidence="22" key="1">
    <citation type="submission" date="2023-06" db="EMBL/GenBank/DDBJ databases">
        <title>Reference genome for the Northern bat (Eptesicus nilssonii), a most northern bat species.</title>
        <authorList>
            <person name="Laine V.N."/>
            <person name="Pulliainen A.T."/>
            <person name="Lilley T.M."/>
        </authorList>
    </citation>
    <scope>NUCLEOTIDE SEQUENCE</scope>
    <source>
        <strain evidence="22">BLF_Eptnil</strain>
        <tissue evidence="22">Kidney</tissue>
    </source>
</reference>
<dbReference type="InterPro" id="IPR001519">
    <property type="entry name" value="Ferritin"/>
</dbReference>
<evidence type="ECO:0000256" key="17">
    <source>
        <dbReference type="ARBA" id="ARBA00047990"/>
    </source>
</evidence>
<dbReference type="PANTHER" id="PTHR11431">
    <property type="entry name" value="FERRITIN"/>
    <property type="match status" value="1"/>
</dbReference>
<keyword evidence="23" id="KW-1185">Reference proteome</keyword>
<comment type="function">
    <text evidence="16">Stores iron in a soluble, non-toxic, readily available form. Important for iron homeostasis. Has ferroxidase activity. Iron is taken up in the ferrous form and deposited as ferric hydroxides after oxidation. Also plays a role in delivery of iron to cells. Mediates iron uptake in capsule cells of the developing kidney. Delivery to lysosomes is mediated by the cargo receptor NCOA4 for autophagic degradation and release of iron.</text>
</comment>
<dbReference type="InterPro" id="IPR012347">
    <property type="entry name" value="Ferritin-like"/>
</dbReference>
<dbReference type="Gene3D" id="1.20.1260.10">
    <property type="match status" value="1"/>
</dbReference>
<dbReference type="AlphaFoldDB" id="A0AA40IB50"/>
<dbReference type="EMBL" id="JAULJE010000001">
    <property type="protein sequence ID" value="KAK1346338.1"/>
    <property type="molecule type" value="Genomic_DNA"/>
</dbReference>
<evidence type="ECO:0000256" key="6">
    <source>
        <dbReference type="ARBA" id="ARBA00022434"/>
    </source>
</evidence>
<comment type="similarity">
    <text evidence="5 19">Belongs to the ferritin family.</text>
</comment>
<evidence type="ECO:0000256" key="11">
    <source>
        <dbReference type="ARBA" id="ARBA00023136"/>
    </source>
</evidence>
<comment type="catalytic activity">
    <reaction evidence="17">
        <text>4 Fe(2+) + O2 + 4 H(+) = 4 Fe(3+) + 2 H2O</text>
        <dbReference type="Rhea" id="RHEA:11148"/>
        <dbReference type="ChEBI" id="CHEBI:15377"/>
        <dbReference type="ChEBI" id="CHEBI:15378"/>
        <dbReference type="ChEBI" id="CHEBI:15379"/>
        <dbReference type="ChEBI" id="CHEBI:29033"/>
        <dbReference type="ChEBI" id="CHEBI:29034"/>
        <dbReference type="EC" id="1.16.3.1"/>
    </reaction>
</comment>
<dbReference type="GO" id="GO:0005764">
    <property type="term" value="C:lysosome"/>
    <property type="evidence" value="ECO:0007669"/>
    <property type="project" value="UniProtKB-SubCell"/>
</dbReference>
<evidence type="ECO:0000256" key="8">
    <source>
        <dbReference type="ARBA" id="ARBA00022723"/>
    </source>
</evidence>
<dbReference type="Gene3D" id="3.10.20.90">
    <property type="entry name" value="Phosphatidylinositol 3-kinase Catalytic Subunit, Chain A, domain 1"/>
    <property type="match status" value="1"/>
</dbReference>
<evidence type="ECO:0000256" key="15">
    <source>
        <dbReference type="ARBA" id="ARBA00044959"/>
    </source>
</evidence>
<comment type="similarity">
    <text evidence="4">Belongs to the ATG8 family.</text>
</comment>
<evidence type="ECO:0000256" key="13">
    <source>
        <dbReference type="ARBA" id="ARBA00023288"/>
    </source>
</evidence>
<evidence type="ECO:0000313" key="23">
    <source>
        <dbReference type="Proteomes" id="UP001177744"/>
    </source>
</evidence>
<evidence type="ECO:0000256" key="14">
    <source>
        <dbReference type="ARBA" id="ARBA00023329"/>
    </source>
</evidence>
<keyword evidence="7" id="KW-0963">Cytoplasm</keyword>
<dbReference type="GO" id="GO:0008198">
    <property type="term" value="F:ferrous iron binding"/>
    <property type="evidence" value="ECO:0007669"/>
    <property type="project" value="TreeGrafter"/>
</dbReference>
<dbReference type="SUPFAM" id="SSF54236">
    <property type="entry name" value="Ubiquitin-like"/>
    <property type="match status" value="1"/>
</dbReference>
<dbReference type="GO" id="GO:0008199">
    <property type="term" value="F:ferric iron binding"/>
    <property type="evidence" value="ECO:0007669"/>
    <property type="project" value="InterPro"/>
</dbReference>
<dbReference type="GO" id="GO:0004322">
    <property type="term" value="F:ferroxidase activity"/>
    <property type="evidence" value="ECO:0007669"/>
    <property type="project" value="UniProtKB-EC"/>
</dbReference>
<dbReference type="GO" id="GO:0005776">
    <property type="term" value="C:autophagosome"/>
    <property type="evidence" value="ECO:0007669"/>
    <property type="project" value="UniProtKB-SubCell"/>
</dbReference>
<proteinExistence type="inferred from homology"/>
<dbReference type="Pfam" id="PF00210">
    <property type="entry name" value="Ferritin"/>
    <property type="match status" value="1"/>
</dbReference>
<evidence type="ECO:0000256" key="7">
    <source>
        <dbReference type="ARBA" id="ARBA00022490"/>
    </source>
</evidence>
<dbReference type="PANTHER" id="PTHR11431:SF37">
    <property type="entry name" value="FERRITIN HEAVY CHAIN"/>
    <property type="match status" value="1"/>
</dbReference>
<evidence type="ECO:0000256" key="3">
    <source>
        <dbReference type="ARBA" id="ARBA00004419"/>
    </source>
</evidence>
<feature type="binding site" evidence="18">
    <location>
        <position position="125"/>
    </location>
    <ligand>
        <name>Fe cation</name>
        <dbReference type="ChEBI" id="CHEBI:24875"/>
        <label>1</label>
    </ligand>
</feature>
<dbReference type="GO" id="GO:0031410">
    <property type="term" value="C:cytoplasmic vesicle"/>
    <property type="evidence" value="ECO:0007669"/>
    <property type="project" value="UniProtKB-KW"/>
</dbReference>
<dbReference type="SUPFAM" id="SSF47240">
    <property type="entry name" value="Ferritin-like"/>
    <property type="match status" value="1"/>
</dbReference>
<keyword evidence="6 19" id="KW-0409">Iron storage</keyword>
<keyword evidence="9" id="KW-0560">Oxidoreductase</keyword>
<keyword evidence="11" id="KW-0472">Membrane</keyword>
<dbReference type="FunFam" id="1.20.1260.10:FF:000024">
    <property type="entry name" value="Ferritin heavy chain"/>
    <property type="match status" value="1"/>
</dbReference>
<dbReference type="InterPro" id="IPR004241">
    <property type="entry name" value="Atg8-like"/>
</dbReference>
<evidence type="ECO:0000256" key="16">
    <source>
        <dbReference type="ARBA" id="ARBA00045964"/>
    </source>
</evidence>
<evidence type="ECO:0000256" key="19">
    <source>
        <dbReference type="RuleBase" id="RU361145"/>
    </source>
</evidence>
<dbReference type="GO" id="GO:0016020">
    <property type="term" value="C:membrane"/>
    <property type="evidence" value="ECO:0007669"/>
    <property type="project" value="UniProtKB-SubCell"/>
</dbReference>
<evidence type="ECO:0000256" key="5">
    <source>
        <dbReference type="ARBA" id="ARBA00007513"/>
    </source>
</evidence>
<evidence type="ECO:0000256" key="9">
    <source>
        <dbReference type="ARBA" id="ARBA00023002"/>
    </source>
</evidence>
<dbReference type="InterPro" id="IPR008331">
    <property type="entry name" value="Ferritin_DPS_dom"/>
</dbReference>
<dbReference type="InterPro" id="IPR009040">
    <property type="entry name" value="Ferritin-like_diiron"/>
</dbReference>
<evidence type="ECO:0000256" key="12">
    <source>
        <dbReference type="ARBA" id="ARBA00023228"/>
    </source>
</evidence>
<sequence length="192" mass="21553">MIRAKYPNRVPVSVENVSGSQVADIDKRKCLVPSDITEAQFILDGNLVDPEADGDREKSQDAHCAADSPQPPTMKTGSTSQVLQNYHQNSEATINRYLSMSYYFDRDDVALKNFCQIFSSPPHGERERAEKLMKLQNRGGRIFLRDIKKPDRDDWETGLNAMECALHLGKSAELSLFSCDPTVPSSHLHQTI</sequence>
<protein>
    <recommendedName>
        <fullName evidence="19">Ferritin</fullName>
    </recommendedName>
</protein>
<dbReference type="InterPro" id="IPR029071">
    <property type="entry name" value="Ubiquitin-like_domsf"/>
</dbReference>
<evidence type="ECO:0000256" key="18">
    <source>
        <dbReference type="PIRSR" id="PIRSR601519-1"/>
    </source>
</evidence>
<evidence type="ECO:0000259" key="21">
    <source>
        <dbReference type="PROSITE" id="PS50905"/>
    </source>
</evidence>
<dbReference type="InterPro" id="IPR009078">
    <property type="entry name" value="Ferritin-like_SF"/>
</dbReference>
<keyword evidence="14" id="KW-0968">Cytoplasmic vesicle</keyword>
<comment type="caution">
    <text evidence="22">The sequence shown here is derived from an EMBL/GenBank/DDBJ whole genome shotgun (WGS) entry which is preliminary data.</text>
</comment>
<evidence type="ECO:0000313" key="22">
    <source>
        <dbReference type="EMBL" id="KAK1346338.1"/>
    </source>
</evidence>
<dbReference type="GO" id="GO:0006879">
    <property type="term" value="P:intracellular iron ion homeostasis"/>
    <property type="evidence" value="ECO:0007669"/>
    <property type="project" value="UniProtKB-KW"/>
</dbReference>
<keyword evidence="12" id="KW-0458">Lysosome</keyword>
<evidence type="ECO:0000256" key="2">
    <source>
        <dbReference type="ARBA" id="ARBA00004371"/>
    </source>
</evidence>
<dbReference type="GO" id="GO:0006826">
    <property type="term" value="P:iron ion transport"/>
    <property type="evidence" value="ECO:0007669"/>
    <property type="project" value="InterPro"/>
</dbReference>
<gene>
    <name evidence="22" type="ORF">QTO34_000192</name>
</gene>
<comment type="function">
    <text evidence="19">Stores iron in a soluble, non-toxic, readily available form. Important for iron homeostasis. Iron is taken up in the ferrous form and deposited as ferric hydroxides after oxidation.</text>
</comment>
<dbReference type="PROSITE" id="PS50905">
    <property type="entry name" value="FERRITIN_LIKE"/>
    <property type="match status" value="1"/>
</dbReference>
<keyword evidence="13" id="KW-0449">Lipoprotein</keyword>
<feature type="region of interest" description="Disordered" evidence="20">
    <location>
        <begin position="48"/>
        <end position="78"/>
    </location>
</feature>
<keyword evidence="10 18" id="KW-0408">Iron</keyword>
<accession>A0AA40IB50</accession>
<feature type="domain" description="Ferritin-like diiron" evidence="21">
    <location>
        <begin position="73"/>
        <end position="192"/>
    </location>
</feature>
<dbReference type="Pfam" id="PF02991">
    <property type="entry name" value="ATG8"/>
    <property type="match status" value="1"/>
</dbReference>
<name>A0AA40IB50_CNENI</name>
<comment type="subunit">
    <text evidence="15">Oligomer of 24 subunits. There are two types of subunits: L (light) chain and H (heavy) chain. The major chain can be light or heavy, depending on the species and tissue type. The functional molecule forms a roughly spherical shell with a diameter of 12 nm and contains a central cavity into which the insoluble mineral iron core is deposited. Interacts with NCOA4; NCOA4 promotes targeting of the iron-binding ferritin complex to autolysosomes following starvation or iron depletion.</text>
</comment>
<comment type="subcellular location">
    <subcellularLocation>
        <location evidence="3">Cytoplasmic vesicle</location>
        <location evidence="3">Autophagosome</location>
    </subcellularLocation>
    <subcellularLocation>
        <location evidence="2">Lysosome</location>
    </subcellularLocation>
    <subcellularLocation>
        <location evidence="1">Membrane</location>
    </subcellularLocation>
</comment>
<evidence type="ECO:0000256" key="20">
    <source>
        <dbReference type="SAM" id="MobiDB-lite"/>
    </source>
</evidence>
<keyword evidence="8 18" id="KW-0479">Metal-binding</keyword>
<dbReference type="Proteomes" id="UP001177744">
    <property type="component" value="Unassembled WGS sequence"/>
</dbReference>
<evidence type="ECO:0000256" key="1">
    <source>
        <dbReference type="ARBA" id="ARBA00004370"/>
    </source>
</evidence>
<organism evidence="22 23">
    <name type="scientific">Cnephaeus nilssonii</name>
    <name type="common">Northern bat</name>
    <name type="synonym">Eptesicus nilssonii</name>
    <dbReference type="NCBI Taxonomy" id="3371016"/>
    <lineage>
        <taxon>Eukaryota</taxon>
        <taxon>Metazoa</taxon>
        <taxon>Chordata</taxon>
        <taxon>Craniata</taxon>
        <taxon>Vertebrata</taxon>
        <taxon>Euteleostomi</taxon>
        <taxon>Mammalia</taxon>
        <taxon>Eutheria</taxon>
        <taxon>Laurasiatheria</taxon>
        <taxon>Chiroptera</taxon>
        <taxon>Yangochiroptera</taxon>
        <taxon>Vespertilionidae</taxon>
        <taxon>Cnephaeus</taxon>
    </lineage>
</organism>
<evidence type="ECO:0000256" key="4">
    <source>
        <dbReference type="ARBA" id="ARBA00007293"/>
    </source>
</evidence>